<gene>
    <name evidence="2" type="ORF">CDAR_235991</name>
</gene>
<organism evidence="2 3">
    <name type="scientific">Caerostris darwini</name>
    <dbReference type="NCBI Taxonomy" id="1538125"/>
    <lineage>
        <taxon>Eukaryota</taxon>
        <taxon>Metazoa</taxon>
        <taxon>Ecdysozoa</taxon>
        <taxon>Arthropoda</taxon>
        <taxon>Chelicerata</taxon>
        <taxon>Arachnida</taxon>
        <taxon>Araneae</taxon>
        <taxon>Araneomorphae</taxon>
        <taxon>Entelegynae</taxon>
        <taxon>Araneoidea</taxon>
        <taxon>Araneidae</taxon>
        <taxon>Caerostris</taxon>
    </lineage>
</organism>
<evidence type="ECO:0000313" key="2">
    <source>
        <dbReference type="EMBL" id="GIY56739.1"/>
    </source>
</evidence>
<feature type="region of interest" description="Disordered" evidence="1">
    <location>
        <begin position="48"/>
        <end position="78"/>
    </location>
</feature>
<dbReference type="Proteomes" id="UP001054837">
    <property type="component" value="Unassembled WGS sequence"/>
</dbReference>
<dbReference type="AlphaFoldDB" id="A0AAV4UG58"/>
<feature type="region of interest" description="Disordered" evidence="1">
    <location>
        <begin position="1"/>
        <end position="34"/>
    </location>
</feature>
<evidence type="ECO:0000256" key="1">
    <source>
        <dbReference type="SAM" id="MobiDB-lite"/>
    </source>
</evidence>
<protein>
    <submittedName>
        <fullName evidence="2">Uncharacterized protein</fullName>
    </submittedName>
</protein>
<sequence length="78" mass="9062">MTPPGLEPEACARTLANRPLGRPKSRREAIPRSNTVTVGRLNFFYDRNQRPAQQQQQKEFDNSNQTNLKCQNENYTRI</sequence>
<proteinExistence type="predicted"/>
<comment type="caution">
    <text evidence="2">The sequence shown here is derived from an EMBL/GenBank/DDBJ whole genome shotgun (WGS) entry which is preliminary data.</text>
</comment>
<name>A0AAV4UG58_9ARAC</name>
<evidence type="ECO:0000313" key="3">
    <source>
        <dbReference type="Proteomes" id="UP001054837"/>
    </source>
</evidence>
<dbReference type="EMBL" id="BPLQ01011220">
    <property type="protein sequence ID" value="GIY56739.1"/>
    <property type="molecule type" value="Genomic_DNA"/>
</dbReference>
<accession>A0AAV4UG58</accession>
<keyword evidence="3" id="KW-1185">Reference proteome</keyword>
<reference evidence="2 3" key="1">
    <citation type="submission" date="2021-06" db="EMBL/GenBank/DDBJ databases">
        <title>Caerostris darwini draft genome.</title>
        <authorList>
            <person name="Kono N."/>
            <person name="Arakawa K."/>
        </authorList>
    </citation>
    <scope>NUCLEOTIDE SEQUENCE [LARGE SCALE GENOMIC DNA]</scope>
</reference>
<feature type="compositionally biased region" description="Polar residues" evidence="1">
    <location>
        <begin position="62"/>
        <end position="78"/>
    </location>
</feature>